<dbReference type="InterPro" id="IPR045083">
    <property type="entry name" value="ATP_synth_F0_asu_bact/mt"/>
</dbReference>
<evidence type="ECO:0000256" key="12">
    <source>
        <dbReference type="SAM" id="Phobius"/>
    </source>
</evidence>
<feature type="transmembrane region" description="Helical" evidence="12">
    <location>
        <begin position="65"/>
        <end position="86"/>
    </location>
</feature>
<feature type="transmembrane region" description="Helical" evidence="12">
    <location>
        <begin position="93"/>
        <end position="114"/>
    </location>
</feature>
<keyword evidence="3" id="KW-0813">Transport</keyword>
<feature type="transmembrane region" description="Helical" evidence="12">
    <location>
        <begin position="41"/>
        <end position="59"/>
    </location>
</feature>
<keyword evidence="10" id="KW-0066">ATP synthesis</keyword>
<dbReference type="SUPFAM" id="SSF81336">
    <property type="entry name" value="F1F0 ATP synthase subunit A"/>
    <property type="match status" value="1"/>
</dbReference>
<geneLocation type="mitochondrion" evidence="13"/>
<dbReference type="PRINTS" id="PR00123">
    <property type="entry name" value="ATPASEA"/>
</dbReference>
<evidence type="ECO:0000256" key="8">
    <source>
        <dbReference type="ARBA" id="ARBA00023065"/>
    </source>
</evidence>
<keyword evidence="6" id="KW-0375">Hydrogen ion transport</keyword>
<feature type="transmembrane region" description="Helical" evidence="12">
    <location>
        <begin position="190"/>
        <end position="211"/>
    </location>
</feature>
<evidence type="ECO:0000256" key="11">
    <source>
        <dbReference type="RuleBase" id="RU004450"/>
    </source>
</evidence>
<dbReference type="EMBL" id="KP208776">
    <property type="protein sequence ID" value="AJO61384.1"/>
    <property type="molecule type" value="Genomic_DNA"/>
</dbReference>
<accession>A0A0C5CZH6</accession>
<comment type="similarity">
    <text evidence="2">Belongs to the ATPase A chain family.</text>
</comment>
<proteinExistence type="inferred from homology"/>
<keyword evidence="9 12" id="KW-0472">Membrane</keyword>
<comment type="subcellular location">
    <subcellularLocation>
        <location evidence="1">Membrane</location>
        <topology evidence="1">Multi-pass membrane protein</topology>
    </subcellularLocation>
    <subcellularLocation>
        <location evidence="11">Mitochondrion inner membrane</location>
        <topology evidence="11">Multi-pass membrane protein</topology>
    </subcellularLocation>
</comment>
<reference evidence="13" key="1">
    <citation type="journal article" date="2015" name="PLoS ONE">
        <title>Evolutionary Analysis of Mitogenomes from Parasitic and Free-living Flatworms.</title>
        <authorList>
            <person name="Sola E."/>
            <person name="Alvarez-Presas M."/>
            <person name="Frias-Lopez C."/>
            <person name="Littlewood T.D.J."/>
            <person name="Rozas J."/>
            <person name="Riutort M."/>
        </authorList>
    </citation>
    <scope>NUCLEOTIDE SEQUENCE</scope>
</reference>
<dbReference type="PANTHER" id="PTHR11410">
    <property type="entry name" value="ATP SYNTHASE SUBUNIT A"/>
    <property type="match status" value="1"/>
</dbReference>
<dbReference type="AlphaFoldDB" id="A0A0C5CZH6"/>
<dbReference type="Pfam" id="PF00119">
    <property type="entry name" value="ATP-synt_A"/>
    <property type="match status" value="1"/>
</dbReference>
<evidence type="ECO:0000256" key="10">
    <source>
        <dbReference type="ARBA" id="ARBA00023310"/>
    </source>
</evidence>
<dbReference type="CDD" id="cd00310">
    <property type="entry name" value="ATP-synt_Fo_a_6"/>
    <property type="match status" value="1"/>
</dbReference>
<dbReference type="NCBIfam" id="TIGR01131">
    <property type="entry name" value="ATP_synt_6_or_A"/>
    <property type="match status" value="1"/>
</dbReference>
<evidence type="ECO:0000256" key="7">
    <source>
        <dbReference type="ARBA" id="ARBA00022989"/>
    </source>
</evidence>
<dbReference type="InterPro" id="IPR023011">
    <property type="entry name" value="ATP_synth_F0_asu_AS"/>
</dbReference>
<gene>
    <name evidence="13" type="primary">atp6</name>
</gene>
<evidence type="ECO:0000313" key="13">
    <source>
        <dbReference type="EMBL" id="AJO61384.1"/>
    </source>
</evidence>
<keyword evidence="5 12" id="KW-0812">Transmembrane</keyword>
<evidence type="ECO:0000256" key="6">
    <source>
        <dbReference type="ARBA" id="ARBA00022781"/>
    </source>
</evidence>
<evidence type="ECO:0000256" key="3">
    <source>
        <dbReference type="ARBA" id="ARBA00022448"/>
    </source>
</evidence>
<organism evidence="13">
    <name type="scientific">Crenobia alpina</name>
    <dbReference type="NCBI Taxonomy" id="27898"/>
    <lineage>
        <taxon>Eukaryota</taxon>
        <taxon>Metazoa</taxon>
        <taxon>Spiralia</taxon>
        <taxon>Lophotrochozoa</taxon>
        <taxon>Platyhelminthes</taxon>
        <taxon>Rhabditophora</taxon>
        <taxon>Seriata</taxon>
        <taxon>Tricladida</taxon>
        <taxon>Continenticola</taxon>
        <taxon>Planarioidea</taxon>
        <taxon>Planariidae</taxon>
        <taxon>Crenobia</taxon>
    </lineage>
</organism>
<dbReference type="PANTHER" id="PTHR11410:SF0">
    <property type="entry name" value="ATP SYNTHASE SUBUNIT A"/>
    <property type="match status" value="1"/>
</dbReference>
<feature type="transmembrane region" description="Helical" evidence="12">
    <location>
        <begin position="120"/>
        <end position="140"/>
    </location>
</feature>
<evidence type="ECO:0000256" key="9">
    <source>
        <dbReference type="ARBA" id="ARBA00023136"/>
    </source>
</evidence>
<feature type="non-terminal residue" evidence="13">
    <location>
        <position position="1"/>
    </location>
</feature>
<dbReference type="InterPro" id="IPR035908">
    <property type="entry name" value="F0_ATP_A_sf"/>
</dbReference>
<keyword evidence="8" id="KW-0406">Ion transport</keyword>
<dbReference type="PROSITE" id="PS00449">
    <property type="entry name" value="ATPASE_A"/>
    <property type="match status" value="1"/>
</dbReference>
<keyword evidence="7 12" id="KW-1133">Transmembrane helix</keyword>
<evidence type="ECO:0000256" key="4">
    <source>
        <dbReference type="ARBA" id="ARBA00022547"/>
    </source>
</evidence>
<keyword evidence="4" id="KW-0138">CF(0)</keyword>
<evidence type="ECO:0000256" key="5">
    <source>
        <dbReference type="ARBA" id="ARBA00022692"/>
    </source>
</evidence>
<dbReference type="GO" id="GO:0045259">
    <property type="term" value="C:proton-transporting ATP synthase complex"/>
    <property type="evidence" value="ECO:0007669"/>
    <property type="project" value="UniProtKB-KW"/>
</dbReference>
<dbReference type="InterPro" id="IPR000568">
    <property type="entry name" value="ATP_synth_F0_asu"/>
</dbReference>
<name>A0A0C5CZH6_9PLAT</name>
<keyword evidence="13" id="KW-0496">Mitochondrion</keyword>
<sequence>LLYNMFSSMDYYSNFSLWGFPWVFCFIGVVLISLRNFPANLWNFYMNSFFTIGWNNLLNKHALEYAFVVCVALLILFSNFSGLFPYGFSYTSFITFNICFAFIFWFVSCSNAFMENYFGFFAHFTPFGVPVGMASPLSFIEVISTMLRPLTLALRLSVNISAGHISIFLLSDGCMWTFGALFLGGFTLGAYFIFESVICLIQGLVFSLLIVEYLSNN</sequence>
<dbReference type="GO" id="GO:0005743">
    <property type="term" value="C:mitochondrial inner membrane"/>
    <property type="evidence" value="ECO:0007669"/>
    <property type="project" value="UniProtKB-SubCell"/>
</dbReference>
<feature type="transmembrane region" description="Helical" evidence="12">
    <location>
        <begin position="15"/>
        <end position="34"/>
    </location>
</feature>
<evidence type="ECO:0000256" key="2">
    <source>
        <dbReference type="ARBA" id="ARBA00006810"/>
    </source>
</evidence>
<dbReference type="Gene3D" id="1.20.120.220">
    <property type="entry name" value="ATP synthase, F0 complex, subunit A"/>
    <property type="match status" value="1"/>
</dbReference>
<dbReference type="GO" id="GO:0046933">
    <property type="term" value="F:proton-transporting ATP synthase activity, rotational mechanism"/>
    <property type="evidence" value="ECO:0007669"/>
    <property type="project" value="TreeGrafter"/>
</dbReference>
<evidence type="ECO:0000256" key="1">
    <source>
        <dbReference type="ARBA" id="ARBA00004141"/>
    </source>
</evidence>
<protein>
    <recommendedName>
        <fullName evidence="11">ATP synthase subunit a</fullName>
    </recommendedName>
</protein>